<dbReference type="SUPFAM" id="SSF103481">
    <property type="entry name" value="Multidrug resistance efflux transporter EmrE"/>
    <property type="match status" value="2"/>
</dbReference>
<dbReference type="Proteomes" id="UP001157133">
    <property type="component" value="Unassembled WGS sequence"/>
</dbReference>
<evidence type="ECO:0000256" key="3">
    <source>
        <dbReference type="ARBA" id="ARBA00022448"/>
    </source>
</evidence>
<reference evidence="10 11" key="1">
    <citation type="submission" date="2023-03" db="EMBL/GenBank/DDBJ databases">
        <title>Draft genome sequence of Thalassotalea eurytherma JCM 18482T.</title>
        <authorList>
            <person name="Sawabe T."/>
        </authorList>
    </citation>
    <scope>NUCLEOTIDE SEQUENCE [LARGE SCALE GENOMIC DNA]</scope>
    <source>
        <strain evidence="10 11">JCM 18482</strain>
    </source>
</reference>
<evidence type="ECO:0000313" key="11">
    <source>
        <dbReference type="Proteomes" id="UP001157133"/>
    </source>
</evidence>
<feature type="transmembrane region" description="Helical" evidence="8">
    <location>
        <begin position="142"/>
        <end position="160"/>
    </location>
</feature>
<name>A0ABQ6GYF6_9GAMM</name>
<evidence type="ECO:0000256" key="2">
    <source>
        <dbReference type="ARBA" id="ARBA00007362"/>
    </source>
</evidence>
<gene>
    <name evidence="10" type="primary">rarD-1</name>
    <name evidence="10" type="ORF">theurythT_01360</name>
</gene>
<evidence type="ECO:0000259" key="9">
    <source>
        <dbReference type="Pfam" id="PF00892"/>
    </source>
</evidence>
<feature type="transmembrane region" description="Helical" evidence="8">
    <location>
        <begin position="224"/>
        <end position="244"/>
    </location>
</feature>
<comment type="caution">
    <text evidence="10">The sequence shown here is derived from an EMBL/GenBank/DDBJ whole genome shotgun (WGS) entry which is preliminary data.</text>
</comment>
<sequence>MMRLFLLLFNQVNMTTAHETRSGIINAVAAYSMWGFAPLYFKLIADIASGEILVHRIVWSSLLLLILLIAMRKIPAMFKAIKQSKTLLTLTVSATLLAGNWFLFIWAVNNDHLLDASLGYYINPLLNVALGMIFLGEKLRKLQVVAVALAVIGVAIQIIMLGSIPVISFALAGSFAFYGLIRKKLAVDTFIGLFLESLLMLPIAILAWVYFIESPTVNMFANSATLNTLLICAGIVTTAPLLCFTAAAKRLPLSTLGFFQYIGPSIMFLLATFHYEEPLSLAKLLTFAFIWSALATYSYDSYRRQKKARSS</sequence>
<feature type="transmembrane region" description="Helical" evidence="8">
    <location>
        <begin position="281"/>
        <end position="299"/>
    </location>
</feature>
<dbReference type="PANTHER" id="PTHR22911:SF137">
    <property type="entry name" value="SOLUTE CARRIER FAMILY 35 MEMBER G2-RELATED"/>
    <property type="match status" value="1"/>
</dbReference>
<evidence type="ECO:0000256" key="8">
    <source>
        <dbReference type="SAM" id="Phobius"/>
    </source>
</evidence>
<keyword evidence="7 8" id="KW-0472">Membrane</keyword>
<keyword evidence="11" id="KW-1185">Reference proteome</keyword>
<feature type="transmembrane region" description="Helical" evidence="8">
    <location>
        <begin position="256"/>
        <end position="275"/>
    </location>
</feature>
<dbReference type="PANTHER" id="PTHR22911">
    <property type="entry name" value="ACYL-MALONYL CONDENSING ENZYME-RELATED"/>
    <property type="match status" value="1"/>
</dbReference>
<comment type="similarity">
    <text evidence="2">Belongs to the EamA transporter family.</text>
</comment>
<evidence type="ECO:0000256" key="4">
    <source>
        <dbReference type="ARBA" id="ARBA00022475"/>
    </source>
</evidence>
<keyword evidence="5 8" id="KW-0812">Transmembrane</keyword>
<evidence type="ECO:0000256" key="6">
    <source>
        <dbReference type="ARBA" id="ARBA00022989"/>
    </source>
</evidence>
<feature type="transmembrane region" description="Helical" evidence="8">
    <location>
        <begin position="193"/>
        <end position="212"/>
    </location>
</feature>
<dbReference type="InterPro" id="IPR037185">
    <property type="entry name" value="EmrE-like"/>
</dbReference>
<dbReference type="NCBIfam" id="TIGR00688">
    <property type="entry name" value="rarD"/>
    <property type="match status" value="1"/>
</dbReference>
<feature type="domain" description="EamA" evidence="9">
    <location>
        <begin position="22"/>
        <end position="156"/>
    </location>
</feature>
<keyword evidence="4" id="KW-1003">Cell membrane</keyword>
<dbReference type="EMBL" id="BSSU01000001">
    <property type="protein sequence ID" value="GLX80684.1"/>
    <property type="molecule type" value="Genomic_DNA"/>
</dbReference>
<proteinExistence type="inferred from homology"/>
<feature type="transmembrane region" description="Helical" evidence="8">
    <location>
        <begin position="86"/>
        <end position="106"/>
    </location>
</feature>
<dbReference type="Pfam" id="PF00892">
    <property type="entry name" value="EamA"/>
    <property type="match status" value="1"/>
</dbReference>
<feature type="transmembrane region" description="Helical" evidence="8">
    <location>
        <begin position="54"/>
        <end position="74"/>
    </location>
</feature>
<evidence type="ECO:0000256" key="1">
    <source>
        <dbReference type="ARBA" id="ARBA00004651"/>
    </source>
</evidence>
<protein>
    <submittedName>
        <fullName evidence="10">Chloramphenicol resistance permease RarD</fullName>
    </submittedName>
</protein>
<organism evidence="10 11">
    <name type="scientific">Thalassotalea eurytherma</name>
    <dbReference type="NCBI Taxonomy" id="1144278"/>
    <lineage>
        <taxon>Bacteria</taxon>
        <taxon>Pseudomonadati</taxon>
        <taxon>Pseudomonadota</taxon>
        <taxon>Gammaproteobacteria</taxon>
        <taxon>Alteromonadales</taxon>
        <taxon>Colwelliaceae</taxon>
        <taxon>Thalassotalea</taxon>
    </lineage>
</organism>
<dbReference type="InterPro" id="IPR000620">
    <property type="entry name" value="EamA_dom"/>
</dbReference>
<keyword evidence="3" id="KW-0813">Transport</keyword>
<evidence type="ECO:0000313" key="10">
    <source>
        <dbReference type="EMBL" id="GLX80684.1"/>
    </source>
</evidence>
<comment type="subcellular location">
    <subcellularLocation>
        <location evidence="1">Cell membrane</location>
        <topology evidence="1">Multi-pass membrane protein</topology>
    </subcellularLocation>
</comment>
<evidence type="ECO:0000256" key="5">
    <source>
        <dbReference type="ARBA" id="ARBA00022692"/>
    </source>
</evidence>
<dbReference type="RefSeq" id="WP_284206003.1">
    <property type="nucleotide sequence ID" value="NZ_BSSU01000001.1"/>
</dbReference>
<evidence type="ECO:0000256" key="7">
    <source>
        <dbReference type="ARBA" id="ARBA00023136"/>
    </source>
</evidence>
<dbReference type="InterPro" id="IPR004626">
    <property type="entry name" value="RarD"/>
</dbReference>
<accession>A0ABQ6GYF6</accession>
<keyword evidence="6 8" id="KW-1133">Transmembrane helix</keyword>
<feature type="transmembrane region" description="Helical" evidence="8">
    <location>
        <begin position="118"/>
        <end position="135"/>
    </location>
</feature>